<organism evidence="1">
    <name type="scientific">hydrothermal vent metagenome</name>
    <dbReference type="NCBI Taxonomy" id="652676"/>
    <lineage>
        <taxon>unclassified sequences</taxon>
        <taxon>metagenomes</taxon>
        <taxon>ecological metagenomes</taxon>
    </lineage>
</organism>
<evidence type="ECO:0008006" key="2">
    <source>
        <dbReference type="Google" id="ProtNLM"/>
    </source>
</evidence>
<dbReference type="EMBL" id="UOFQ01000005">
    <property type="protein sequence ID" value="VAW84678.1"/>
    <property type="molecule type" value="Genomic_DNA"/>
</dbReference>
<protein>
    <recommendedName>
        <fullName evidence="2">Transcriptional regulator, AbiEi antitoxin, Type IV TA system</fullName>
    </recommendedName>
</protein>
<gene>
    <name evidence="1" type="ORF">MNBD_GAMMA17-2133</name>
</gene>
<proteinExistence type="predicted"/>
<sequence>MTPLAKQIIDEGLADHILNDWQLARLLGGSDKRRYGLVNRALKAGELVRVKRGLYVLADKLRDAPVHSFALAQHLVPGSYVSGESALSFHGWIPEAVHSVLSVTSKGKSVNYEHERLGKFEFRRMTVMPGYFLQAVARHKLQHQVALVADPLRGLLDLVYLRKIEWQGLGYLVDGMRIDEQQIRTVTWLGVTRLLDIYKGKREQMFIKELQRSLGL</sequence>
<reference evidence="1" key="1">
    <citation type="submission" date="2018-06" db="EMBL/GenBank/DDBJ databases">
        <authorList>
            <person name="Zhirakovskaya E."/>
        </authorList>
    </citation>
    <scope>NUCLEOTIDE SEQUENCE</scope>
</reference>
<evidence type="ECO:0000313" key="1">
    <source>
        <dbReference type="EMBL" id="VAW84678.1"/>
    </source>
</evidence>
<name>A0A3B0YUR5_9ZZZZ</name>
<dbReference type="AlphaFoldDB" id="A0A3B0YUR5"/>
<accession>A0A3B0YUR5</accession>